<dbReference type="EMBL" id="CP050855">
    <property type="protein sequence ID" value="QLH63073.1"/>
    <property type="molecule type" value="Genomic_DNA"/>
</dbReference>
<dbReference type="GeneID" id="93736678"/>
<organism evidence="1 2">
    <name type="scientific">Serratia symbiotica</name>
    <dbReference type="NCBI Taxonomy" id="138074"/>
    <lineage>
        <taxon>Bacteria</taxon>
        <taxon>Pseudomonadati</taxon>
        <taxon>Pseudomonadota</taxon>
        <taxon>Gammaproteobacteria</taxon>
        <taxon>Enterobacterales</taxon>
        <taxon>Yersiniaceae</taxon>
        <taxon>Serratia</taxon>
    </lineage>
</organism>
<accession>A0A068Z186</accession>
<protein>
    <submittedName>
        <fullName evidence="1">Uncharacterized protein</fullName>
    </submittedName>
</protein>
<dbReference type="AlphaFoldDB" id="A0A068Z186"/>
<evidence type="ECO:0000313" key="1">
    <source>
        <dbReference type="EMBL" id="QLH63073.1"/>
    </source>
</evidence>
<evidence type="ECO:0000313" key="2">
    <source>
        <dbReference type="Proteomes" id="UP000042738"/>
    </source>
</evidence>
<reference evidence="1 2" key="1">
    <citation type="journal article" date="2014" name="Genome Announc.">
        <title>Whole-Genome Sequence of Serratia symbiotica Strain CWBI-2.3T, a Free-Living Symbiont of the Black Bean Aphid Aphis fabae.</title>
        <authorList>
            <person name="Foray V."/>
            <person name="Grigorescu A.S."/>
            <person name="Sabri A."/>
            <person name="Haubruge E."/>
            <person name="Lognay G."/>
            <person name="Francis F."/>
            <person name="Fauconnier M.L."/>
            <person name="Hance T."/>
            <person name="Thonart P."/>
        </authorList>
    </citation>
    <scope>NUCLEOTIDE SEQUENCE [LARGE SCALE GENOMIC DNA]</scope>
    <source>
        <strain evidence="1">CWBI-2.3</strain>
    </source>
</reference>
<name>A0A068Z186_9GAMM</name>
<dbReference type="Proteomes" id="UP000042738">
    <property type="component" value="Chromosome"/>
</dbReference>
<gene>
    <name evidence="1" type="ORF">SYMBAF_09245</name>
</gene>
<proteinExistence type="predicted"/>
<dbReference type="RefSeq" id="WP_040264926.1">
    <property type="nucleotide sequence ID" value="NZ_CP050855.1"/>
</dbReference>
<dbReference type="STRING" id="138074.SYMBAF_20128"/>
<sequence>MYLCVSGCEYQDNGDRRIYHLNDSSTVVECPKLPGKSRFKFYDGHNRTVYTSQARTAMKSAVERHKKQWRIQ</sequence>